<comment type="similarity">
    <text evidence="1">Belongs to the short-chain dehydrogenases/reductases (SDR) family.</text>
</comment>
<name>A0A2S9QEX5_9HYPH</name>
<proteinExistence type="inferred from homology"/>
<dbReference type="SUPFAM" id="SSF51735">
    <property type="entry name" value="NAD(P)-binding Rossmann-fold domains"/>
    <property type="match status" value="1"/>
</dbReference>
<evidence type="ECO:0000313" key="4">
    <source>
        <dbReference type="Proteomes" id="UP000237682"/>
    </source>
</evidence>
<dbReference type="InterPro" id="IPR020904">
    <property type="entry name" value="Sc_DH/Rdtase_CS"/>
</dbReference>
<dbReference type="PRINTS" id="PR00081">
    <property type="entry name" value="GDHRDH"/>
</dbReference>
<dbReference type="AlphaFoldDB" id="A0A2S9QEX5"/>
<dbReference type="OrthoDB" id="9803333at2"/>
<sequence length="258" mass="27235">MSRPVVLVTGARRGIGLAIAVAFAEGGYDIAFTDIVDNDDIDDAELAIGQAGGAALFFQNDVADLASHQGLVDEVLSSYGRLDCFVSNAGIGSPVRGDLLDLEPGNFDRVMNVNMRGAMFLSQVVARTMLKLPPPQKPVRNRSILFITSVSAEMASPERADYCVSKAALSMWVKNLAVRLAPDSIPVFEIRPGVIRTDMTAVVADKYQAVIDQGVVPARRWGEGADVAQMALALAGSSFGFATGSAIACDGALSISRL</sequence>
<dbReference type="PANTHER" id="PTHR43669:SF3">
    <property type="entry name" value="ALCOHOL DEHYDROGENASE, PUTATIVE (AFU_ORTHOLOGUE AFUA_3G03445)-RELATED"/>
    <property type="match status" value="1"/>
</dbReference>
<reference evidence="3 4" key="1">
    <citation type="submission" date="2018-02" db="EMBL/GenBank/DDBJ databases">
        <title>Whole genome sequencing of endophytic bacterium.</title>
        <authorList>
            <person name="Eedara R."/>
            <person name="Podile A.R."/>
        </authorList>
    </citation>
    <scope>NUCLEOTIDE SEQUENCE [LARGE SCALE GENOMIC DNA]</scope>
    <source>
        <strain evidence="3 4">RP1T</strain>
    </source>
</reference>
<comment type="caution">
    <text evidence="3">The sequence shown here is derived from an EMBL/GenBank/DDBJ whole genome shotgun (WGS) entry which is preliminary data.</text>
</comment>
<evidence type="ECO:0000313" key="3">
    <source>
        <dbReference type="EMBL" id="PRH87882.1"/>
    </source>
</evidence>
<dbReference type="Gene3D" id="3.40.50.720">
    <property type="entry name" value="NAD(P)-binding Rossmann-like Domain"/>
    <property type="match status" value="1"/>
</dbReference>
<keyword evidence="4" id="KW-1185">Reference proteome</keyword>
<evidence type="ECO:0000256" key="1">
    <source>
        <dbReference type="ARBA" id="ARBA00006484"/>
    </source>
</evidence>
<dbReference type="InterPro" id="IPR036291">
    <property type="entry name" value="NAD(P)-bd_dom_sf"/>
</dbReference>
<protein>
    <submittedName>
        <fullName evidence="3">3-ketoacyl-ACP reductase</fullName>
    </submittedName>
</protein>
<dbReference type="InterPro" id="IPR002347">
    <property type="entry name" value="SDR_fam"/>
</dbReference>
<dbReference type="FunFam" id="3.40.50.720:FF:000084">
    <property type="entry name" value="Short-chain dehydrogenase reductase"/>
    <property type="match status" value="1"/>
</dbReference>
<accession>A0A2S9QEX5</accession>
<dbReference type="Proteomes" id="UP000237682">
    <property type="component" value="Unassembled WGS sequence"/>
</dbReference>
<dbReference type="NCBIfam" id="NF009386">
    <property type="entry name" value="PRK12745.1"/>
    <property type="match status" value="1"/>
</dbReference>
<keyword evidence="2" id="KW-0560">Oxidoreductase</keyword>
<dbReference type="PROSITE" id="PS00061">
    <property type="entry name" value="ADH_SHORT"/>
    <property type="match status" value="1"/>
</dbReference>
<evidence type="ECO:0000256" key="2">
    <source>
        <dbReference type="ARBA" id="ARBA00023002"/>
    </source>
</evidence>
<dbReference type="RefSeq" id="WP_105861550.1">
    <property type="nucleotide sequence ID" value="NZ_PUEJ01000003.1"/>
</dbReference>
<organism evidence="3 4">
    <name type="scientific">Labrys okinawensis</name>
    <dbReference type="NCBI Taxonomy" id="346911"/>
    <lineage>
        <taxon>Bacteria</taxon>
        <taxon>Pseudomonadati</taxon>
        <taxon>Pseudomonadota</taxon>
        <taxon>Alphaproteobacteria</taxon>
        <taxon>Hyphomicrobiales</taxon>
        <taxon>Xanthobacteraceae</taxon>
        <taxon>Labrys</taxon>
    </lineage>
</organism>
<dbReference type="PANTHER" id="PTHR43669">
    <property type="entry name" value="5-KETO-D-GLUCONATE 5-REDUCTASE"/>
    <property type="match status" value="1"/>
</dbReference>
<dbReference type="Pfam" id="PF13561">
    <property type="entry name" value="adh_short_C2"/>
    <property type="match status" value="1"/>
</dbReference>
<dbReference type="EMBL" id="PUEJ01000003">
    <property type="protein sequence ID" value="PRH87882.1"/>
    <property type="molecule type" value="Genomic_DNA"/>
</dbReference>
<dbReference type="GO" id="GO:0016491">
    <property type="term" value="F:oxidoreductase activity"/>
    <property type="evidence" value="ECO:0007669"/>
    <property type="project" value="UniProtKB-KW"/>
</dbReference>
<gene>
    <name evidence="3" type="ORF">C5L14_08200</name>
</gene>